<evidence type="ECO:0000256" key="1">
    <source>
        <dbReference type="SAM" id="MobiDB-lite"/>
    </source>
</evidence>
<dbReference type="Pfam" id="PF00078">
    <property type="entry name" value="RVT_1"/>
    <property type="match status" value="1"/>
</dbReference>
<organism evidence="3 4">
    <name type="scientific">Actinidia rufa</name>
    <dbReference type="NCBI Taxonomy" id="165716"/>
    <lineage>
        <taxon>Eukaryota</taxon>
        <taxon>Viridiplantae</taxon>
        <taxon>Streptophyta</taxon>
        <taxon>Embryophyta</taxon>
        <taxon>Tracheophyta</taxon>
        <taxon>Spermatophyta</taxon>
        <taxon>Magnoliopsida</taxon>
        <taxon>eudicotyledons</taxon>
        <taxon>Gunneridae</taxon>
        <taxon>Pentapetalae</taxon>
        <taxon>asterids</taxon>
        <taxon>Ericales</taxon>
        <taxon>Actinidiaceae</taxon>
        <taxon>Actinidia</taxon>
    </lineage>
</organism>
<proteinExistence type="predicted"/>
<dbReference type="Pfam" id="PF14111">
    <property type="entry name" value="DUF4283"/>
    <property type="match status" value="1"/>
</dbReference>
<keyword evidence="4" id="KW-1185">Reference proteome</keyword>
<accession>A0A7J0D788</accession>
<dbReference type="InterPro" id="IPR043502">
    <property type="entry name" value="DNA/RNA_pol_sf"/>
</dbReference>
<dbReference type="PROSITE" id="PS50878">
    <property type="entry name" value="RT_POL"/>
    <property type="match status" value="1"/>
</dbReference>
<sequence length="1287" mass="142928">MGKNKNNKGVSYEDVAALKNGMAGAAPSFSKLLDASSKPALLALAAPNVPCEEKGQKHVETGTNAVTTESESMADCSEEESALAASEETSRTLGEEDSDSTQDVCKNAPEKVESNKRRNGAANPTPTNPWATKSAINLFAGNRIPENGLKLQQIEVGNEPLKFEEENVPKDDWNHCLMGYFSGRFPGKKAIQQLVLSWKEKVSLHYHSSGWIVFKFDNLEGRDNTLQGGPYMVFGRPLLLKILPDYFSFKYEELSCFPVWVQFKNLPLELWCEYALSRLGSKIGKPMFADKLTARRERISYARVLVEVDVAKPITQEIHIILPNGDSVQQEVFYENLPLFCTHCKTISHSTKSCKVLEKFAATRNKVQQAIVSATDSENVIQPSSSAAEKSKDIQLEWVTKKPRASNIQPSNKVINKAPEPSSMNKFSLLESLPEAEGEQSQTIEIAPTDLQIQELPKQQQVQVGGDINAEQAKQLARGEEHKRRQQQPPNPSGGPSDALKKNTKQIAKSVLSNTAAVSIAKPVISNTAAVSIAKPVISNTAATSIAKPAISNIATTSLIKTKTVASSSNPIPLMAKGEEGRKKRDKQKLGKSDKVSFAELCADLGGDSPIPNISFIYAFNSIVGRRPLWDSLYNFNVSLELPWLLLGDFNNVLKGEERVNGRPVNSYETRDFRNCCYDLGISDLRSNGVFHTWTNNSIWCKLDRAMVNTKWIQDGLTAQANFGLAGKHSDHSPCTVSLFGEIDRGGSSFKFFNMWTQHENFLELVSGSWNIDVEGTAMYRLCKKLKALKEPLKAMNRQNFSHIAARAEAAETELLQAQQKLHDNPGDIILQSTVPDLRRKAIKLAEAELSFCSQLAKAKYLKNSDKGTKFFHDMIKSNQAKNQIISLIKSDGTATTSANQISSLFVDYYKDLLGNKSDCPRMGMELLAAGPLVQEDQKQQLTRPVLDEEIKSAIFGIGDDKAPGPDGYTACFFKKAWTIVGNDVCAAVKEFFRSGKILKQINHATIVLAPKSDNASKVEDFRPIACCNVIYKIISKILASRLSNILEDLIDPAQSAFVPNRSMTENIYLVQELLRKYCWNRISPRCIMKIDLRKAYDTINWVFLEDMLSVLGFPDIFINWIMQCVTTAAYSISINGTLHGFFKGQQGIRQGDPLSPFLFTICMEFLSRKLRDLQRNPEYKHHPKCAELNITHLAFADDTFNFQLLATRGAMSILSVEFILQRAWAAGAYVVVAIPSLPTVPSVPLRQPMLILFEHYGSLSVVTAFVFRILFPAWKLGAARPRAGFL</sequence>
<dbReference type="Pfam" id="PF14392">
    <property type="entry name" value="zf-CCHC_4"/>
    <property type="match status" value="1"/>
</dbReference>
<feature type="domain" description="Reverse transcriptase" evidence="2">
    <location>
        <begin position="991"/>
        <end position="1287"/>
    </location>
</feature>
<dbReference type="InterPro" id="IPR000477">
    <property type="entry name" value="RT_dom"/>
</dbReference>
<dbReference type="SUPFAM" id="SSF56672">
    <property type="entry name" value="DNA/RNA polymerases"/>
    <property type="match status" value="1"/>
</dbReference>
<reference evidence="4" key="1">
    <citation type="submission" date="2019-07" db="EMBL/GenBank/DDBJ databases">
        <title>De Novo Assembly of kiwifruit Actinidia rufa.</title>
        <authorList>
            <person name="Sugita-Konishi S."/>
            <person name="Sato K."/>
            <person name="Mori E."/>
            <person name="Abe Y."/>
            <person name="Kisaki G."/>
            <person name="Hamano K."/>
            <person name="Suezawa K."/>
            <person name="Otani M."/>
            <person name="Fukuda T."/>
            <person name="Manabe T."/>
            <person name="Gomi K."/>
            <person name="Tabuchi M."/>
            <person name="Akimitsu K."/>
            <person name="Kataoka I."/>
        </authorList>
    </citation>
    <scope>NUCLEOTIDE SEQUENCE [LARGE SCALE GENOMIC DNA]</scope>
    <source>
        <strain evidence="4">cv. Fuchu</strain>
    </source>
</reference>
<dbReference type="InterPro" id="IPR052343">
    <property type="entry name" value="Retrotransposon-Effector_Assoc"/>
</dbReference>
<name>A0A7J0D788_9ERIC</name>
<evidence type="ECO:0000259" key="2">
    <source>
        <dbReference type="PROSITE" id="PS50878"/>
    </source>
</evidence>
<dbReference type="InterPro" id="IPR025836">
    <property type="entry name" value="Zn_knuckle_CX2CX4HX4C"/>
</dbReference>
<dbReference type="PANTHER" id="PTHR46890">
    <property type="entry name" value="NON-LTR RETROLELEMENT REVERSE TRANSCRIPTASE-LIKE PROTEIN-RELATED"/>
    <property type="match status" value="1"/>
</dbReference>
<dbReference type="Gene3D" id="3.60.10.10">
    <property type="entry name" value="Endonuclease/exonuclease/phosphatase"/>
    <property type="match status" value="1"/>
</dbReference>
<feature type="compositionally biased region" description="Basic and acidic residues" evidence="1">
    <location>
        <begin position="51"/>
        <end position="60"/>
    </location>
</feature>
<comment type="caution">
    <text evidence="3">The sequence shown here is derived from an EMBL/GenBank/DDBJ whole genome shotgun (WGS) entry which is preliminary data.</text>
</comment>
<dbReference type="InterPro" id="IPR036691">
    <property type="entry name" value="Endo/exonu/phosph_ase_sf"/>
</dbReference>
<feature type="region of interest" description="Disordered" evidence="1">
    <location>
        <begin position="51"/>
        <end position="132"/>
    </location>
</feature>
<evidence type="ECO:0000313" key="4">
    <source>
        <dbReference type="Proteomes" id="UP000585474"/>
    </source>
</evidence>
<dbReference type="PANTHER" id="PTHR46890:SF48">
    <property type="entry name" value="RNA-DIRECTED DNA POLYMERASE"/>
    <property type="match status" value="1"/>
</dbReference>
<feature type="compositionally biased region" description="Polar residues" evidence="1">
    <location>
        <begin position="122"/>
        <end position="132"/>
    </location>
</feature>
<feature type="region of interest" description="Disordered" evidence="1">
    <location>
        <begin position="571"/>
        <end position="591"/>
    </location>
</feature>
<feature type="compositionally biased region" description="Polar residues" evidence="1">
    <location>
        <begin position="61"/>
        <end position="71"/>
    </location>
</feature>
<feature type="compositionally biased region" description="Basic and acidic residues" evidence="1">
    <location>
        <begin position="577"/>
        <end position="591"/>
    </location>
</feature>
<dbReference type="OrthoDB" id="1742140at2759"/>
<dbReference type="EMBL" id="BJWL01000051">
    <property type="protein sequence ID" value="GFS28741.1"/>
    <property type="molecule type" value="Genomic_DNA"/>
</dbReference>
<gene>
    <name evidence="3" type="ORF">Acr_00g0003640</name>
</gene>
<dbReference type="Proteomes" id="UP000585474">
    <property type="component" value="Unassembled WGS sequence"/>
</dbReference>
<feature type="region of interest" description="Disordered" evidence="1">
    <location>
        <begin position="474"/>
        <end position="501"/>
    </location>
</feature>
<dbReference type="InterPro" id="IPR025558">
    <property type="entry name" value="DUF4283"/>
</dbReference>
<dbReference type="SUPFAM" id="SSF56219">
    <property type="entry name" value="DNase I-like"/>
    <property type="match status" value="1"/>
</dbReference>
<protein>
    <recommendedName>
        <fullName evidence="2">Reverse transcriptase domain-containing protein</fullName>
    </recommendedName>
</protein>
<dbReference type="CDD" id="cd01650">
    <property type="entry name" value="RT_nLTR_like"/>
    <property type="match status" value="1"/>
</dbReference>
<evidence type="ECO:0000313" key="3">
    <source>
        <dbReference type="EMBL" id="GFS28741.1"/>
    </source>
</evidence>